<accession>A0AAV9I225</accession>
<dbReference type="PANTHER" id="PTHR10366:SF564">
    <property type="entry name" value="STEROL-4-ALPHA-CARBOXYLATE 3-DEHYDROGENASE, DECARBOXYLATING"/>
    <property type="match status" value="1"/>
</dbReference>
<dbReference type="GO" id="GO:0016616">
    <property type="term" value="F:oxidoreductase activity, acting on the CH-OH group of donors, NAD or NADP as acceptor"/>
    <property type="evidence" value="ECO:0007669"/>
    <property type="project" value="TreeGrafter"/>
</dbReference>
<dbReference type="Pfam" id="PF01370">
    <property type="entry name" value="Epimerase"/>
    <property type="match status" value="1"/>
</dbReference>
<comment type="similarity">
    <text evidence="2">Belongs to the NAD(P)-dependent epimerase/dehydratase family. Dihydroflavonol-4-reductase subfamily.</text>
</comment>
<feature type="domain" description="NAD-dependent epimerase/dehydratase" evidence="3">
    <location>
        <begin position="7"/>
        <end position="283"/>
    </location>
</feature>
<protein>
    <recommendedName>
        <fullName evidence="3">NAD-dependent epimerase/dehydratase domain-containing protein</fullName>
    </recommendedName>
</protein>
<dbReference type="AlphaFoldDB" id="A0AAV9I225"/>
<gene>
    <name evidence="4" type="ORF">QBC42DRAFT_294161</name>
</gene>
<dbReference type="EMBL" id="MU864939">
    <property type="protein sequence ID" value="KAK4465426.1"/>
    <property type="molecule type" value="Genomic_DNA"/>
</dbReference>
<dbReference type="SUPFAM" id="SSF51735">
    <property type="entry name" value="NAD(P)-binding Rossmann-fold domains"/>
    <property type="match status" value="1"/>
</dbReference>
<organism evidence="4 5">
    <name type="scientific">Cladorrhinum samala</name>
    <dbReference type="NCBI Taxonomy" id="585594"/>
    <lineage>
        <taxon>Eukaryota</taxon>
        <taxon>Fungi</taxon>
        <taxon>Dikarya</taxon>
        <taxon>Ascomycota</taxon>
        <taxon>Pezizomycotina</taxon>
        <taxon>Sordariomycetes</taxon>
        <taxon>Sordariomycetidae</taxon>
        <taxon>Sordariales</taxon>
        <taxon>Podosporaceae</taxon>
        <taxon>Cladorrhinum</taxon>
    </lineage>
</organism>
<dbReference type="InterPro" id="IPR050425">
    <property type="entry name" value="NAD(P)_dehydrat-like"/>
</dbReference>
<name>A0AAV9I225_9PEZI</name>
<dbReference type="InterPro" id="IPR036291">
    <property type="entry name" value="NAD(P)-bd_dom_sf"/>
</dbReference>
<dbReference type="Gene3D" id="3.40.50.720">
    <property type="entry name" value="NAD(P)-binding Rossmann-like Domain"/>
    <property type="match status" value="1"/>
</dbReference>
<reference evidence="4" key="2">
    <citation type="submission" date="2023-06" db="EMBL/GenBank/DDBJ databases">
        <authorList>
            <consortium name="Lawrence Berkeley National Laboratory"/>
            <person name="Mondo S.J."/>
            <person name="Hensen N."/>
            <person name="Bonometti L."/>
            <person name="Westerberg I."/>
            <person name="Brannstrom I.O."/>
            <person name="Guillou S."/>
            <person name="Cros-Aarteil S."/>
            <person name="Calhoun S."/>
            <person name="Haridas S."/>
            <person name="Kuo A."/>
            <person name="Pangilinan J."/>
            <person name="Riley R."/>
            <person name="Labutti K."/>
            <person name="Andreopoulos B."/>
            <person name="Lipzen A."/>
            <person name="Chen C."/>
            <person name="Yanf M."/>
            <person name="Daum C."/>
            <person name="Ng V."/>
            <person name="Clum A."/>
            <person name="Steindorff A."/>
            <person name="Ohm R."/>
            <person name="Martin F."/>
            <person name="Silar P."/>
            <person name="Natvig D."/>
            <person name="Lalanne C."/>
            <person name="Gautier V."/>
            <person name="Ament-Velasquez S.L."/>
            <person name="Kruys A."/>
            <person name="Hutchinson M.I."/>
            <person name="Powell A.J."/>
            <person name="Barry K."/>
            <person name="Miller A.N."/>
            <person name="Grigoriev I.V."/>
            <person name="Debuchy R."/>
            <person name="Gladieux P."/>
            <person name="Thoren M.H."/>
            <person name="Johannesson H."/>
        </authorList>
    </citation>
    <scope>NUCLEOTIDE SEQUENCE</scope>
    <source>
        <strain evidence="4">PSN324</strain>
    </source>
</reference>
<dbReference type="PANTHER" id="PTHR10366">
    <property type="entry name" value="NAD DEPENDENT EPIMERASE/DEHYDRATASE"/>
    <property type="match status" value="1"/>
</dbReference>
<keyword evidence="5" id="KW-1185">Reference proteome</keyword>
<proteinExistence type="inferred from homology"/>
<reference evidence="4" key="1">
    <citation type="journal article" date="2023" name="Mol. Phylogenet. Evol.">
        <title>Genome-scale phylogeny and comparative genomics of the fungal order Sordariales.</title>
        <authorList>
            <person name="Hensen N."/>
            <person name="Bonometti L."/>
            <person name="Westerberg I."/>
            <person name="Brannstrom I.O."/>
            <person name="Guillou S."/>
            <person name="Cros-Aarteil S."/>
            <person name="Calhoun S."/>
            <person name="Haridas S."/>
            <person name="Kuo A."/>
            <person name="Mondo S."/>
            <person name="Pangilinan J."/>
            <person name="Riley R."/>
            <person name="LaButti K."/>
            <person name="Andreopoulos B."/>
            <person name="Lipzen A."/>
            <person name="Chen C."/>
            <person name="Yan M."/>
            <person name="Daum C."/>
            <person name="Ng V."/>
            <person name="Clum A."/>
            <person name="Steindorff A."/>
            <person name="Ohm R.A."/>
            <person name="Martin F."/>
            <person name="Silar P."/>
            <person name="Natvig D.O."/>
            <person name="Lalanne C."/>
            <person name="Gautier V."/>
            <person name="Ament-Velasquez S.L."/>
            <person name="Kruys A."/>
            <person name="Hutchinson M.I."/>
            <person name="Powell A.J."/>
            <person name="Barry K."/>
            <person name="Miller A.N."/>
            <person name="Grigoriev I.V."/>
            <person name="Debuchy R."/>
            <person name="Gladieux P."/>
            <person name="Hiltunen Thoren M."/>
            <person name="Johannesson H."/>
        </authorList>
    </citation>
    <scope>NUCLEOTIDE SEQUENCE</scope>
    <source>
        <strain evidence="4">PSN324</strain>
    </source>
</reference>
<evidence type="ECO:0000256" key="2">
    <source>
        <dbReference type="ARBA" id="ARBA00023445"/>
    </source>
</evidence>
<dbReference type="Proteomes" id="UP001321749">
    <property type="component" value="Unassembled WGS sequence"/>
</dbReference>
<evidence type="ECO:0000313" key="4">
    <source>
        <dbReference type="EMBL" id="KAK4465426.1"/>
    </source>
</evidence>
<keyword evidence="1" id="KW-0560">Oxidoreductase</keyword>
<evidence type="ECO:0000259" key="3">
    <source>
        <dbReference type="Pfam" id="PF01370"/>
    </source>
</evidence>
<evidence type="ECO:0000256" key="1">
    <source>
        <dbReference type="ARBA" id="ARBA00023002"/>
    </source>
</evidence>
<dbReference type="InterPro" id="IPR001509">
    <property type="entry name" value="Epimerase_deHydtase"/>
</dbReference>
<comment type="caution">
    <text evidence="4">The sequence shown here is derived from an EMBL/GenBank/DDBJ whole genome shotgun (WGS) entry which is preliminary data.</text>
</comment>
<sequence length="372" mass="40497">MTSRPLILITGLNGYIAAHTALRFLKAGYSVRGTVRSLASPNSELIHAALNPFSQSHAAALSLIEVPDMTADGAFDEAVKGVDAIAHLASPVSMSPASARSMMDAAVKGTTSLLSSSLRPSPSSSSSSALRSIVYMSSISAVYSPKPGREDHIYAEKDWNDDAEDQVKREGDQTPGYVVYQASKAAAERAFWRFAEEEEEEKNKEELLGGRRVAVVGMRALCPAPVLGPPLYLPEPIESLSMRAKDVYDILNGGEVPPFNTIRGTFVDVRDVAELVFNAVERDLASQQGGMQEKGARERYVVVGGQRASPRRIAEVLREKFPDRKEAIRPLVGEPVPEGQFARFDVSKARELLGREWIGFEQSVVDTAKVFM</sequence>
<evidence type="ECO:0000313" key="5">
    <source>
        <dbReference type="Proteomes" id="UP001321749"/>
    </source>
</evidence>